<gene>
    <name evidence="2" type="ORF">PPL_09671</name>
</gene>
<protein>
    <submittedName>
        <fullName evidence="2">Colossin C</fullName>
    </submittedName>
</protein>
<dbReference type="SUPFAM" id="SSF117074">
    <property type="entry name" value="Hypothetical protein PA1324"/>
    <property type="match status" value="1"/>
</dbReference>
<proteinExistence type="predicted"/>
<dbReference type="Proteomes" id="UP000001396">
    <property type="component" value="Unassembled WGS sequence"/>
</dbReference>
<keyword evidence="1" id="KW-0732">Signal</keyword>
<name>D3BNG8_HETP5</name>
<dbReference type="RefSeq" id="XP_020429051.1">
    <property type="nucleotide sequence ID" value="XM_020580464.1"/>
</dbReference>
<dbReference type="PANTHER" id="PTHR23303">
    <property type="entry name" value="CARBOXYPEPTIDASE REGULATORY REGION-CONTAINING"/>
    <property type="match status" value="1"/>
</dbReference>
<dbReference type="AlphaFoldDB" id="D3BNG8"/>
<reference evidence="2 3" key="1">
    <citation type="journal article" date="2011" name="Genome Res.">
        <title>Phylogeny-wide analysis of social amoeba genomes highlights ancient origins for complex intercellular communication.</title>
        <authorList>
            <person name="Heidel A.J."/>
            <person name="Lawal H.M."/>
            <person name="Felder M."/>
            <person name="Schilde C."/>
            <person name="Helps N.R."/>
            <person name="Tunggal B."/>
            <person name="Rivero F."/>
            <person name="John U."/>
            <person name="Schleicher M."/>
            <person name="Eichinger L."/>
            <person name="Platzer M."/>
            <person name="Noegel A.A."/>
            <person name="Schaap P."/>
            <person name="Gloeckner G."/>
        </authorList>
    </citation>
    <scope>NUCLEOTIDE SEQUENCE [LARGE SCALE GENOMIC DNA]</scope>
    <source>
        <strain evidence="3">ATCC 26659 / Pp 5 / PN500</strain>
    </source>
</reference>
<accession>D3BNG8</accession>
<evidence type="ECO:0000256" key="1">
    <source>
        <dbReference type="ARBA" id="ARBA00022729"/>
    </source>
</evidence>
<dbReference type="GeneID" id="31365146"/>
<organism evidence="2 3">
    <name type="scientific">Heterostelium pallidum (strain ATCC 26659 / Pp 5 / PN500)</name>
    <name type="common">Cellular slime mold</name>
    <name type="synonym">Polysphondylium pallidum</name>
    <dbReference type="NCBI Taxonomy" id="670386"/>
    <lineage>
        <taxon>Eukaryota</taxon>
        <taxon>Amoebozoa</taxon>
        <taxon>Evosea</taxon>
        <taxon>Eumycetozoa</taxon>
        <taxon>Dictyostelia</taxon>
        <taxon>Acytosteliales</taxon>
        <taxon>Acytosteliaceae</taxon>
        <taxon>Heterostelium</taxon>
    </lineage>
</organism>
<sequence>MCFNDTNVNSVNNGEYGVGGVYAVPLDNAVDYQGNRLQSMYTQSNGAFFWDGLMERTLYRFNLTNPADYLFGSYDISLTCPQGKVCVRDSNPNEGYRGTTVIENLTAFQVPMLYRKGVAAAVSTLCLKINVDLGPISTPPPAHKGTAVVGNMFVDYSGSGLKEANENWYVGLTLALLDRNGNPVTDANGNPVPYSTTDANGRFVFENIREGFYTLKIISGINGVYNPGTIGPFVVSASTFSTANDHVNSPTISNLGNYGLTPIGTSTCSGMIYIDLDFDGYFDATDKPAVGIKVNIYSPIYGYLVWNTTTGSDGRWSCSGLVSKIKYRIEFVGQNIISTGPDPFNFINGSDNIQVGVSQQILNQGNQNSNNPSAFATTCFVKGSRAGAYKNDPAVVRFSANATGFAFKGDGMKYAQKMAYHNQVGSCFGITYRPETEDTYVSAFYKGSSDFGPSGMAAIYKITKGFQVSTFIDLTKFGINPGTTTHYFSDELKEGQEAGRSTCKVSLGDLKSTNRYLYVTNLYSNEVVQIPITETPTTSNVLKKSVPNPGCTYASDWRAFALEIYQGQLYVAGVCTGEAGSSLTGYVVRFNEQTHGQQYWNSH</sequence>
<dbReference type="InterPro" id="IPR051417">
    <property type="entry name" value="SDr/BOS_complex"/>
</dbReference>
<comment type="caution">
    <text evidence="2">The sequence shown here is derived from an EMBL/GenBank/DDBJ whole genome shotgun (WGS) entry which is preliminary data.</text>
</comment>
<dbReference type="EMBL" id="ADBJ01000044">
    <property type="protein sequence ID" value="EFA76919.1"/>
    <property type="molecule type" value="Genomic_DNA"/>
</dbReference>
<dbReference type="InterPro" id="IPR013783">
    <property type="entry name" value="Ig-like_fold"/>
</dbReference>
<evidence type="ECO:0000313" key="3">
    <source>
        <dbReference type="Proteomes" id="UP000001396"/>
    </source>
</evidence>
<keyword evidence="3" id="KW-1185">Reference proteome</keyword>
<dbReference type="InParanoid" id="D3BNG8"/>
<evidence type="ECO:0000313" key="2">
    <source>
        <dbReference type="EMBL" id="EFA76919.1"/>
    </source>
</evidence>
<dbReference type="Gene3D" id="2.60.40.10">
    <property type="entry name" value="Immunoglobulins"/>
    <property type="match status" value="2"/>
</dbReference>